<feature type="transmembrane region" description="Helical" evidence="3">
    <location>
        <begin position="372"/>
        <end position="390"/>
    </location>
</feature>
<organism evidence="4 5">
    <name type="scientific">Staphylotrichum longicolle</name>
    <dbReference type="NCBI Taxonomy" id="669026"/>
    <lineage>
        <taxon>Eukaryota</taxon>
        <taxon>Fungi</taxon>
        <taxon>Dikarya</taxon>
        <taxon>Ascomycota</taxon>
        <taxon>Pezizomycotina</taxon>
        <taxon>Sordariomycetes</taxon>
        <taxon>Sordariomycetidae</taxon>
        <taxon>Sordariales</taxon>
        <taxon>Chaetomiaceae</taxon>
        <taxon>Staphylotrichum</taxon>
    </lineage>
</organism>
<keyword evidence="3" id="KW-0472">Membrane</keyword>
<comment type="caution">
    <text evidence="4">The sequence shown here is derived from an EMBL/GenBank/DDBJ whole genome shotgun (WGS) entry which is preliminary data.</text>
</comment>
<name>A0AAD4EQE7_9PEZI</name>
<dbReference type="Pfam" id="PF01554">
    <property type="entry name" value="MatE"/>
    <property type="match status" value="1"/>
</dbReference>
<evidence type="ECO:0000256" key="3">
    <source>
        <dbReference type="SAM" id="Phobius"/>
    </source>
</evidence>
<evidence type="ECO:0000256" key="1">
    <source>
        <dbReference type="ARBA" id="ARBA00010199"/>
    </source>
</evidence>
<keyword evidence="3" id="KW-1133">Transmembrane helix</keyword>
<keyword evidence="5" id="KW-1185">Reference proteome</keyword>
<feature type="region of interest" description="Disordered" evidence="2">
    <location>
        <begin position="35"/>
        <end position="61"/>
    </location>
</feature>
<dbReference type="InterPro" id="IPR002528">
    <property type="entry name" value="MATE_fam"/>
</dbReference>
<keyword evidence="3" id="KW-0812">Transmembrane</keyword>
<dbReference type="PANTHER" id="PTHR11206">
    <property type="entry name" value="MULTIDRUG RESISTANCE PROTEIN"/>
    <property type="match status" value="1"/>
</dbReference>
<dbReference type="GO" id="GO:0015297">
    <property type="term" value="F:antiporter activity"/>
    <property type="evidence" value="ECO:0007669"/>
    <property type="project" value="InterPro"/>
</dbReference>
<accession>A0AAD4EQE7</accession>
<feature type="transmembrane region" description="Helical" evidence="3">
    <location>
        <begin position="340"/>
        <end position="360"/>
    </location>
</feature>
<gene>
    <name evidence="4" type="ORF">NEMBOFW57_010270</name>
</gene>
<proteinExistence type="inferred from homology"/>
<feature type="transmembrane region" description="Helical" evidence="3">
    <location>
        <begin position="424"/>
        <end position="443"/>
    </location>
</feature>
<sequence length="501" mass="54383">MFLVPHIAAKWAFEQPMASTPQGAVIVMPSRGSFHDTLPMAESSSSSPQPIPDGGPQGRRHSILTEFLPESLTLPPSFLATSPIVREILTRDIAECSSEDEPVQRRPSNAESDVGSEHTVAEPKLAFHPNGVAFGCGYSVVPIQGLDKPVPNPSEVEESLHAELSLLRDNDILPPKHPRARPTNLVARVYRRIFSTKVKDHEGPIFPDIAVETTPLLPEATPQEVPTPPLDEVNQCFEEAVAAGAITTTWQREAKTLIQYSTPLIFTFLMHYSVTIGSVLTVGRLGMVELAAVNLATMTASITCYVPVQGLATCLDTLCAQAYGSGHKHLVGLQAQRMTWLLWILMVPIAVLWWFSEPVLASLVPSKETASLAALFLRVLILGMPGVAALESGKRFVFDALAAVSHGLLRGIGQQAIGSYANLFAYYVVALPISLSTAFALGWKLAGLWMGITLGLVCVSVMELTYLYMANWEDAVAQAVERLRSEDVMVEAKLTPVNSRK</sequence>
<reference evidence="4" key="1">
    <citation type="submission" date="2023-02" db="EMBL/GenBank/DDBJ databases">
        <authorList>
            <person name="Palmer J.M."/>
        </authorList>
    </citation>
    <scope>NUCLEOTIDE SEQUENCE</scope>
    <source>
        <strain evidence="4">FW57</strain>
    </source>
</reference>
<dbReference type="EMBL" id="JAHCVI010000005">
    <property type="protein sequence ID" value="KAG7285641.1"/>
    <property type="molecule type" value="Genomic_DNA"/>
</dbReference>
<dbReference type="GO" id="GO:0016020">
    <property type="term" value="C:membrane"/>
    <property type="evidence" value="ECO:0007669"/>
    <property type="project" value="InterPro"/>
</dbReference>
<evidence type="ECO:0000256" key="2">
    <source>
        <dbReference type="SAM" id="MobiDB-lite"/>
    </source>
</evidence>
<dbReference type="Proteomes" id="UP001197093">
    <property type="component" value="Unassembled WGS sequence"/>
</dbReference>
<comment type="similarity">
    <text evidence="1">Belongs to the multi antimicrobial extrusion (MATE) (TC 2.A.66.1) family.</text>
</comment>
<feature type="transmembrane region" description="Helical" evidence="3">
    <location>
        <begin position="449"/>
        <end position="469"/>
    </location>
</feature>
<feature type="region of interest" description="Disordered" evidence="2">
    <location>
        <begin position="96"/>
        <end position="118"/>
    </location>
</feature>
<protein>
    <submittedName>
        <fullName evidence="4">Uncharacterized protein</fullName>
    </submittedName>
</protein>
<evidence type="ECO:0000313" key="4">
    <source>
        <dbReference type="EMBL" id="KAG7285641.1"/>
    </source>
</evidence>
<dbReference type="AlphaFoldDB" id="A0AAD4EQE7"/>
<dbReference type="GO" id="GO:0042910">
    <property type="term" value="F:xenobiotic transmembrane transporter activity"/>
    <property type="evidence" value="ECO:0007669"/>
    <property type="project" value="InterPro"/>
</dbReference>
<evidence type="ECO:0000313" key="5">
    <source>
        <dbReference type="Proteomes" id="UP001197093"/>
    </source>
</evidence>